<evidence type="ECO:0000313" key="1">
    <source>
        <dbReference type="EMBL" id="EMA09498.1"/>
    </source>
</evidence>
<organism evidence="1 2">
    <name type="scientific">Haloarcula marismortui ATCC 33799</name>
    <dbReference type="NCBI Taxonomy" id="662475"/>
    <lineage>
        <taxon>Archaea</taxon>
        <taxon>Methanobacteriati</taxon>
        <taxon>Methanobacteriota</taxon>
        <taxon>Stenosarchaea group</taxon>
        <taxon>Halobacteria</taxon>
        <taxon>Halobacteriales</taxon>
        <taxon>Haloarculaceae</taxon>
        <taxon>Haloarcula</taxon>
    </lineage>
</organism>
<reference evidence="1 2" key="1">
    <citation type="journal article" date="2014" name="PLoS Genet.">
        <title>Phylogenetically driven sequencing of extremely halophilic archaea reveals strategies for static and dynamic osmo-response.</title>
        <authorList>
            <person name="Becker E.A."/>
            <person name="Seitzer P.M."/>
            <person name="Tritt A."/>
            <person name="Larsen D."/>
            <person name="Krusor M."/>
            <person name="Yao A.I."/>
            <person name="Wu D."/>
            <person name="Madern D."/>
            <person name="Eisen J.A."/>
            <person name="Darling A.E."/>
            <person name="Facciotti M.T."/>
        </authorList>
    </citation>
    <scope>NUCLEOTIDE SEQUENCE [LARGE SCALE GENOMIC DNA]</scope>
    <source>
        <strain evidence="1 2">ATCC 33799</strain>
    </source>
</reference>
<dbReference type="Proteomes" id="UP000011687">
    <property type="component" value="Unassembled WGS sequence"/>
</dbReference>
<dbReference type="RefSeq" id="WP_007190855.1">
    <property type="nucleotide sequence ID" value="NZ_AOLS01000127.1"/>
</dbReference>
<sequence>MPRETYEIESAGTDKTGEYIALEDCAPLDGLTVDDADGTVTLHNESGSEIKQTLRHLLSIERDRLLGYQEFHMTPQSAVQEAVDALRHRGENIDELVLPEDQQKLDIE</sequence>
<proteinExistence type="predicted"/>
<evidence type="ECO:0000313" key="2">
    <source>
        <dbReference type="Proteomes" id="UP000011687"/>
    </source>
</evidence>
<name>M0JMF6_9EURY</name>
<dbReference type="EMBL" id="AOLS01000127">
    <property type="protein sequence ID" value="EMA09498.1"/>
    <property type="molecule type" value="Genomic_DNA"/>
</dbReference>
<dbReference type="PATRIC" id="fig|662475.6.peg.4317"/>
<accession>M0JMF6</accession>
<protein>
    <submittedName>
        <fullName evidence="1">Uncharacterized protein</fullName>
    </submittedName>
</protein>
<comment type="caution">
    <text evidence="1">The sequence shown here is derived from an EMBL/GenBank/DDBJ whole genome shotgun (WGS) entry which is preliminary data.</text>
</comment>
<dbReference type="AlphaFoldDB" id="M0JMF6"/>
<gene>
    <name evidence="1" type="ORF">C435_22059</name>
</gene>
<keyword evidence="2" id="KW-1185">Reference proteome</keyword>